<gene>
    <name evidence="8" type="ORF">LCGC14_0162140</name>
</gene>
<feature type="transmembrane region" description="Helical" evidence="6">
    <location>
        <begin position="296"/>
        <end position="317"/>
    </location>
</feature>
<reference evidence="8" key="1">
    <citation type="journal article" date="2015" name="Nature">
        <title>Complex archaea that bridge the gap between prokaryotes and eukaryotes.</title>
        <authorList>
            <person name="Spang A."/>
            <person name="Saw J.H."/>
            <person name="Jorgensen S.L."/>
            <person name="Zaremba-Niedzwiedzka K."/>
            <person name="Martijn J."/>
            <person name="Lind A.E."/>
            <person name="van Eijk R."/>
            <person name="Schleper C."/>
            <person name="Guy L."/>
            <person name="Ettema T.J."/>
        </authorList>
    </citation>
    <scope>NUCLEOTIDE SEQUENCE</scope>
</reference>
<keyword evidence="5 6" id="KW-0472">Membrane</keyword>
<protein>
    <recommendedName>
        <fullName evidence="7">NADH:quinone oxidoreductase/Mrp antiporter transmembrane domain-containing protein</fullName>
    </recommendedName>
</protein>
<evidence type="ECO:0000313" key="8">
    <source>
        <dbReference type="EMBL" id="KKN96964.1"/>
    </source>
</evidence>
<comment type="caution">
    <text evidence="8">The sequence shown here is derived from an EMBL/GenBank/DDBJ whole genome shotgun (WGS) entry which is preliminary data.</text>
</comment>
<feature type="transmembrane region" description="Helical" evidence="6">
    <location>
        <begin position="186"/>
        <end position="208"/>
    </location>
</feature>
<feature type="transmembrane region" description="Helical" evidence="6">
    <location>
        <begin position="6"/>
        <end position="25"/>
    </location>
</feature>
<feature type="transmembrane region" description="Helical" evidence="6">
    <location>
        <begin position="53"/>
        <end position="73"/>
    </location>
</feature>
<evidence type="ECO:0000256" key="3">
    <source>
        <dbReference type="ARBA" id="ARBA00022692"/>
    </source>
</evidence>
<evidence type="ECO:0000256" key="6">
    <source>
        <dbReference type="SAM" id="Phobius"/>
    </source>
</evidence>
<feature type="transmembrane region" description="Helical" evidence="6">
    <location>
        <begin position="430"/>
        <end position="460"/>
    </location>
</feature>
<keyword evidence="2" id="KW-1003">Cell membrane</keyword>
<feature type="transmembrane region" description="Helical" evidence="6">
    <location>
        <begin position="354"/>
        <end position="379"/>
    </location>
</feature>
<dbReference type="InterPro" id="IPR050586">
    <property type="entry name" value="CPA3_Na-H_Antiporter_D"/>
</dbReference>
<feature type="transmembrane region" description="Helical" evidence="6">
    <location>
        <begin position="266"/>
        <end position="290"/>
    </location>
</feature>
<dbReference type="Pfam" id="PF00361">
    <property type="entry name" value="Proton_antipo_M"/>
    <property type="match status" value="1"/>
</dbReference>
<comment type="subcellular location">
    <subcellularLocation>
        <location evidence="1">Cell membrane</location>
        <topology evidence="1">Multi-pass membrane protein</topology>
    </subcellularLocation>
</comment>
<evidence type="ECO:0000256" key="2">
    <source>
        <dbReference type="ARBA" id="ARBA00022475"/>
    </source>
</evidence>
<evidence type="ECO:0000256" key="5">
    <source>
        <dbReference type="ARBA" id="ARBA00023136"/>
    </source>
</evidence>
<evidence type="ECO:0000259" key="7">
    <source>
        <dbReference type="Pfam" id="PF00361"/>
    </source>
</evidence>
<evidence type="ECO:0000256" key="1">
    <source>
        <dbReference type="ARBA" id="ARBA00004651"/>
    </source>
</evidence>
<dbReference type="PANTHER" id="PTHR42703:SF1">
    <property type="entry name" value="NA(+)_H(+) ANTIPORTER SUBUNIT D1"/>
    <property type="match status" value="1"/>
</dbReference>
<evidence type="ECO:0000256" key="4">
    <source>
        <dbReference type="ARBA" id="ARBA00022989"/>
    </source>
</evidence>
<keyword evidence="4 6" id="KW-1133">Transmembrane helix</keyword>
<feature type="domain" description="NADH:quinone oxidoreductase/Mrp antiporter transmembrane" evidence="7">
    <location>
        <begin position="150"/>
        <end position="448"/>
    </location>
</feature>
<feature type="transmembrane region" description="Helical" evidence="6">
    <location>
        <begin position="228"/>
        <end position="254"/>
    </location>
</feature>
<keyword evidence="3 6" id="KW-0812">Transmembrane</keyword>
<feature type="transmembrane region" description="Helical" evidence="6">
    <location>
        <begin position="104"/>
        <end position="123"/>
    </location>
</feature>
<name>A0A0F9UYZ6_9ZZZZ</name>
<sequence length="531" mass="55158">MDALVPLLVVVPFGAAFILVALANLPGLARRRAEGGESAGDLASAPGPRRHRVLSLLACAAVLANFIIALALLRADIGHIYVGGWGDEKSALGIELVCDGLAKLMVVIINMVALVSIIFSWSYMRRFTKVWLFEALFLLMTGAMNGVVLAGDLFNMYVFLEIAAISSYALVAFGCEAEELEAAFKYLILGTVGSAFILVGVTILYSLTGHLNMAKVHELLPAVGQTSPAVLLAAAALLGGLALKAAMVPFHAWLPDAHPSAPAPISAMLSGVLIKAAGIYALARIVFNVLGPTTEYAAILMALGVVSMVVGMFLALGQQDFKRLLAYSSISQAGYIVLAFGVAAHLLATGGDRNIAGLCIFGGLFHLFNHAAFKSLLFLSSGSIEQQTGTRMLKEMGGLTRRMPVTSFCCRIGALSIAGVPPLNGFFSKLIIIIGLALAGQLVLAAIAAGVAVGTLLMYVKVQRYALEGEPSGAAANAREAPAMMCVGLVLLAVVCVVAGLALLPLRDVVFGPAEDVLLGAAGKLTGGLTP</sequence>
<dbReference type="PANTHER" id="PTHR42703">
    <property type="entry name" value="NADH DEHYDROGENASE"/>
    <property type="match status" value="1"/>
</dbReference>
<dbReference type="InterPro" id="IPR001750">
    <property type="entry name" value="ND/Mrp_TM"/>
</dbReference>
<feature type="transmembrane region" description="Helical" evidence="6">
    <location>
        <begin position="156"/>
        <end position="174"/>
    </location>
</feature>
<feature type="transmembrane region" description="Helical" evidence="6">
    <location>
        <begin position="130"/>
        <end position="150"/>
    </location>
</feature>
<feature type="transmembrane region" description="Helical" evidence="6">
    <location>
        <begin position="324"/>
        <end position="348"/>
    </location>
</feature>
<proteinExistence type="predicted"/>
<dbReference type="PRINTS" id="PR01434">
    <property type="entry name" value="NADHDHGNASE5"/>
</dbReference>
<organism evidence="8">
    <name type="scientific">marine sediment metagenome</name>
    <dbReference type="NCBI Taxonomy" id="412755"/>
    <lineage>
        <taxon>unclassified sequences</taxon>
        <taxon>metagenomes</taxon>
        <taxon>ecological metagenomes</taxon>
    </lineage>
</organism>
<dbReference type="GO" id="GO:0005886">
    <property type="term" value="C:plasma membrane"/>
    <property type="evidence" value="ECO:0007669"/>
    <property type="project" value="UniProtKB-SubCell"/>
</dbReference>
<dbReference type="EMBL" id="LAZR01000061">
    <property type="protein sequence ID" value="KKN96964.1"/>
    <property type="molecule type" value="Genomic_DNA"/>
</dbReference>
<accession>A0A0F9UYZ6</accession>
<feature type="transmembrane region" description="Helical" evidence="6">
    <location>
        <begin position="481"/>
        <end position="504"/>
    </location>
</feature>
<dbReference type="AlphaFoldDB" id="A0A0F9UYZ6"/>